<sequence length="193" mass="21609">MFQARCSDGVLFTNLAMKFLFATIATCVGVPLLLLVVLLIAYFGEFPIPVSSNQFRNDWKFGSLVTQGDQIIGGGYSFAEARDIWIRIQLKPGLDPDSNHGGQPCSPEELEKIRTWFLERTTPQKFLGMLPVSTGSQADETALNDVTNLRCNSAEGYSPIVQRFGKSPRGCEPSWVLYHEPSRFYYERSSCSH</sequence>
<gene>
    <name evidence="2" type="ORF">KME15_22365</name>
</gene>
<evidence type="ECO:0000313" key="2">
    <source>
        <dbReference type="EMBL" id="MBW4661428.1"/>
    </source>
</evidence>
<keyword evidence="1" id="KW-0812">Transmembrane</keyword>
<keyword evidence="1" id="KW-1133">Transmembrane helix</keyword>
<reference evidence="2" key="2">
    <citation type="journal article" date="2022" name="Microbiol. Resour. Announc.">
        <title>Metagenome Sequencing to Explore Phylogenomics of Terrestrial Cyanobacteria.</title>
        <authorList>
            <person name="Ward R.D."/>
            <person name="Stajich J.E."/>
            <person name="Johansen J.R."/>
            <person name="Huntemann M."/>
            <person name="Clum A."/>
            <person name="Foster B."/>
            <person name="Foster B."/>
            <person name="Roux S."/>
            <person name="Palaniappan K."/>
            <person name="Varghese N."/>
            <person name="Mukherjee S."/>
            <person name="Reddy T.B.K."/>
            <person name="Daum C."/>
            <person name="Copeland A."/>
            <person name="Chen I.A."/>
            <person name="Ivanova N.N."/>
            <person name="Kyrpides N.C."/>
            <person name="Shapiro N."/>
            <person name="Eloe-Fadrosh E.A."/>
            <person name="Pietrasiak N."/>
        </authorList>
    </citation>
    <scope>NUCLEOTIDE SEQUENCE</scope>
    <source>
        <strain evidence="2">UHER 2000/2452</strain>
    </source>
</reference>
<reference evidence="2" key="1">
    <citation type="submission" date="2021-05" db="EMBL/GenBank/DDBJ databases">
        <authorList>
            <person name="Pietrasiak N."/>
            <person name="Ward R."/>
            <person name="Stajich J.E."/>
            <person name="Kurbessoian T."/>
        </authorList>
    </citation>
    <scope>NUCLEOTIDE SEQUENCE</scope>
    <source>
        <strain evidence="2">UHER 2000/2452</strain>
    </source>
</reference>
<proteinExistence type="predicted"/>
<accession>A0A951QHQ4</accession>
<comment type="caution">
    <text evidence="2">The sequence shown here is derived from an EMBL/GenBank/DDBJ whole genome shotgun (WGS) entry which is preliminary data.</text>
</comment>
<organism evidence="2 3">
    <name type="scientific">Drouetiella hepatica Uher 2000/2452</name>
    <dbReference type="NCBI Taxonomy" id="904376"/>
    <lineage>
        <taxon>Bacteria</taxon>
        <taxon>Bacillati</taxon>
        <taxon>Cyanobacteriota</taxon>
        <taxon>Cyanophyceae</taxon>
        <taxon>Oculatellales</taxon>
        <taxon>Oculatellaceae</taxon>
        <taxon>Drouetiella</taxon>
    </lineage>
</organism>
<protein>
    <submittedName>
        <fullName evidence="2">Uncharacterized protein</fullName>
    </submittedName>
</protein>
<evidence type="ECO:0000256" key="1">
    <source>
        <dbReference type="SAM" id="Phobius"/>
    </source>
</evidence>
<dbReference type="Proteomes" id="UP000757435">
    <property type="component" value="Unassembled WGS sequence"/>
</dbReference>
<keyword evidence="1" id="KW-0472">Membrane</keyword>
<dbReference type="EMBL" id="JAHHHD010000036">
    <property type="protein sequence ID" value="MBW4661428.1"/>
    <property type="molecule type" value="Genomic_DNA"/>
</dbReference>
<evidence type="ECO:0000313" key="3">
    <source>
        <dbReference type="Proteomes" id="UP000757435"/>
    </source>
</evidence>
<feature type="transmembrane region" description="Helical" evidence="1">
    <location>
        <begin position="20"/>
        <end position="44"/>
    </location>
</feature>
<name>A0A951QHQ4_9CYAN</name>
<dbReference type="AlphaFoldDB" id="A0A951QHQ4"/>